<evidence type="ECO:0000256" key="1">
    <source>
        <dbReference type="SAM" id="MobiDB-lite"/>
    </source>
</evidence>
<gene>
    <name evidence="2" type="ORF">ADL15_13010</name>
</gene>
<comment type="caution">
    <text evidence="2">The sequence shown here is derived from an EMBL/GenBank/DDBJ whole genome shotgun (WGS) entry which is preliminary data.</text>
</comment>
<evidence type="ECO:0000313" key="2">
    <source>
        <dbReference type="EMBL" id="KUL36743.1"/>
    </source>
</evidence>
<protein>
    <submittedName>
        <fullName evidence="2">Uncharacterized protein</fullName>
    </submittedName>
</protein>
<dbReference type="EMBL" id="LLZH01000085">
    <property type="protein sequence ID" value="KUL36743.1"/>
    <property type="molecule type" value="Genomic_DNA"/>
</dbReference>
<reference evidence="2 3" key="1">
    <citation type="submission" date="2015-10" db="EMBL/GenBank/DDBJ databases">
        <authorList>
            <person name="Gilbert D.G."/>
        </authorList>
    </citation>
    <scope>NUCLEOTIDE SEQUENCE [LARGE SCALE GENOMIC DNA]</scope>
    <source>
        <strain evidence="2 3">NRRL B-16712</strain>
    </source>
</reference>
<organism evidence="2 3">
    <name type="scientific">Actinoplanes awajinensis subsp. mycoplanecinus</name>
    <dbReference type="NCBI Taxonomy" id="135947"/>
    <lineage>
        <taxon>Bacteria</taxon>
        <taxon>Bacillati</taxon>
        <taxon>Actinomycetota</taxon>
        <taxon>Actinomycetes</taxon>
        <taxon>Micromonosporales</taxon>
        <taxon>Micromonosporaceae</taxon>
        <taxon>Actinoplanes</taxon>
    </lineage>
</organism>
<feature type="compositionally biased region" description="Basic and acidic residues" evidence="1">
    <location>
        <begin position="113"/>
        <end position="124"/>
    </location>
</feature>
<dbReference type="Proteomes" id="UP000053244">
    <property type="component" value="Unassembled WGS sequence"/>
</dbReference>
<dbReference type="AlphaFoldDB" id="A0A0X3UW07"/>
<evidence type="ECO:0000313" key="3">
    <source>
        <dbReference type="Proteomes" id="UP000053244"/>
    </source>
</evidence>
<proteinExistence type="predicted"/>
<feature type="region of interest" description="Disordered" evidence="1">
    <location>
        <begin position="113"/>
        <end position="138"/>
    </location>
</feature>
<sequence length="266" mass="27660">MAGVVAIAAVLVTVLMVNGGYFDPQSGVWTSVGVDDPAYDSRTDGSRTVVTVEAITTLRLPAGRAVPFARQAAKIAWRDYRGQIDVLEVTSGTKGSPPTRQSWRRDELERAFGWRPDGLDEGREPPGPPTGAGGGMYRNTTVTTVREAEERLRELFTGLGEDELQMATVTPQVKGRSPCDGGAFDAYVVLDLTLPGTRDAEAALPGVAEYLAAAGLDVATGELDAGLPSVSASFTDGAVVSVVAAGGGEPDPQHLHFGATSGCLGA</sequence>
<accession>A0A0X3UW07</accession>
<keyword evidence="3" id="KW-1185">Reference proteome</keyword>
<name>A0A0X3UW07_9ACTN</name>